<dbReference type="PANTHER" id="PTHR11562">
    <property type="entry name" value="CATION EFFLUX PROTEIN/ ZINC TRANSPORTER"/>
    <property type="match status" value="1"/>
</dbReference>
<keyword evidence="4 7" id="KW-1133">Transmembrane helix</keyword>
<organism evidence="9 10">
    <name type="scientific">Roseibium aggregatum</name>
    <dbReference type="NCBI Taxonomy" id="187304"/>
    <lineage>
        <taxon>Bacteria</taxon>
        <taxon>Pseudomonadati</taxon>
        <taxon>Pseudomonadota</taxon>
        <taxon>Alphaproteobacteria</taxon>
        <taxon>Hyphomicrobiales</taxon>
        <taxon>Stappiaceae</taxon>
        <taxon>Roseibium</taxon>
    </lineage>
</organism>
<dbReference type="GO" id="GO:0005385">
    <property type="term" value="F:zinc ion transmembrane transporter activity"/>
    <property type="evidence" value="ECO:0007669"/>
    <property type="project" value="TreeGrafter"/>
</dbReference>
<keyword evidence="3" id="KW-0864">Zinc transport</keyword>
<dbReference type="Proteomes" id="UP000598467">
    <property type="component" value="Unassembled WGS sequence"/>
</dbReference>
<feature type="transmembrane region" description="Helical" evidence="7">
    <location>
        <begin position="198"/>
        <end position="216"/>
    </location>
</feature>
<feature type="transmembrane region" description="Helical" evidence="7">
    <location>
        <begin position="82"/>
        <end position="103"/>
    </location>
</feature>
<feature type="compositionally biased region" description="Basic and acidic residues" evidence="6">
    <location>
        <begin position="35"/>
        <end position="48"/>
    </location>
</feature>
<keyword evidence="3" id="KW-0406">Ion transport</keyword>
<dbReference type="Pfam" id="PF01545">
    <property type="entry name" value="Cation_efflux"/>
    <property type="match status" value="1"/>
</dbReference>
<dbReference type="NCBIfam" id="TIGR01297">
    <property type="entry name" value="CDF"/>
    <property type="match status" value="1"/>
</dbReference>
<feature type="region of interest" description="Disordered" evidence="6">
    <location>
        <begin position="1"/>
        <end position="48"/>
    </location>
</feature>
<dbReference type="EMBL" id="JABFCZ010000009">
    <property type="protein sequence ID" value="MBD1546413.1"/>
    <property type="molecule type" value="Genomic_DNA"/>
</dbReference>
<keyword evidence="3" id="KW-0813">Transport</keyword>
<proteinExistence type="predicted"/>
<dbReference type="PANTHER" id="PTHR11562:SF17">
    <property type="entry name" value="RE54080P-RELATED"/>
    <property type="match status" value="1"/>
</dbReference>
<keyword evidence="5 7" id="KW-0472">Membrane</keyword>
<dbReference type="InterPro" id="IPR027469">
    <property type="entry name" value="Cation_efflux_TMD_sf"/>
</dbReference>
<feature type="domain" description="Cation efflux protein transmembrane" evidence="8">
    <location>
        <begin position="58"/>
        <end position="243"/>
    </location>
</feature>
<dbReference type="GO" id="GO:0005886">
    <property type="term" value="C:plasma membrane"/>
    <property type="evidence" value="ECO:0007669"/>
    <property type="project" value="TreeGrafter"/>
</dbReference>
<evidence type="ECO:0000259" key="8">
    <source>
        <dbReference type="Pfam" id="PF01545"/>
    </source>
</evidence>
<sequence>MTTPHQSGKKTSHGHHSGQGHAGHGHRGGHGHSHQGGDGHGHSHAPDVNDKNARAVAIAGLLILSFMFAELIGGYLSGSLALMADALHMVTDAASLGLAWWAFQQTKKPPTASLSYGRHRLPVLIAFANAIFLLIVTGWICVEAVGRFITPEKVLAGPMMVIAIIGLLVNIAAFFVLRQGGDDSLNIRSAILHVLGDLLGSVAAIAAAAVIAVTGWYPIDPILSVFVALLIVRSAIAILRQSGHIRLEGTPEEIDCREIIDDLTVKIPDLLEIHHVHIWALAEGRLNATLHARVRSADDVPRITAAIREELSSSHGIGHATIECEIEEAVSADA</sequence>
<name>A0A926S4I0_9HYPH</name>
<feature type="transmembrane region" description="Helical" evidence="7">
    <location>
        <begin position="123"/>
        <end position="149"/>
    </location>
</feature>
<accession>A0A926S4I0</accession>
<evidence type="ECO:0000256" key="6">
    <source>
        <dbReference type="SAM" id="MobiDB-lite"/>
    </source>
</evidence>
<feature type="transmembrane region" description="Helical" evidence="7">
    <location>
        <begin position="55"/>
        <end position="76"/>
    </location>
</feature>
<feature type="transmembrane region" description="Helical" evidence="7">
    <location>
        <begin position="222"/>
        <end position="239"/>
    </location>
</feature>
<feature type="transmembrane region" description="Helical" evidence="7">
    <location>
        <begin position="155"/>
        <end position="177"/>
    </location>
</feature>
<gene>
    <name evidence="9" type="ORF">HK439_09080</name>
</gene>
<evidence type="ECO:0000313" key="9">
    <source>
        <dbReference type="EMBL" id="MBD1546413.1"/>
    </source>
</evidence>
<dbReference type="RefSeq" id="WP_190291089.1">
    <property type="nucleotide sequence ID" value="NZ_JABFCZ010000009.1"/>
</dbReference>
<feature type="compositionally biased region" description="Basic residues" evidence="6">
    <location>
        <begin position="7"/>
        <end position="33"/>
    </location>
</feature>
<evidence type="ECO:0000256" key="3">
    <source>
        <dbReference type="ARBA" id="ARBA00022906"/>
    </source>
</evidence>
<reference evidence="9" key="1">
    <citation type="submission" date="2020-05" db="EMBL/GenBank/DDBJ databases">
        <title>Identification of trans-AT polyketide cluster in two marine bacteria, producers of a novel glutaramide-containing polyketide sesbanimide D and analogs.</title>
        <authorList>
            <person name="Kacar D."/>
            <person name="Rodriguez P."/>
            <person name="Canedo L."/>
            <person name="Gonzalez E."/>
            <person name="Galan B."/>
            <person name="De La Calle F."/>
            <person name="Garcia J.L."/>
        </authorList>
    </citation>
    <scope>NUCLEOTIDE SEQUENCE</scope>
    <source>
        <strain evidence="9">PHM038</strain>
    </source>
</reference>
<dbReference type="SUPFAM" id="SSF161111">
    <property type="entry name" value="Cation efflux protein transmembrane domain-like"/>
    <property type="match status" value="1"/>
</dbReference>
<evidence type="ECO:0000256" key="7">
    <source>
        <dbReference type="SAM" id="Phobius"/>
    </source>
</evidence>
<comment type="subcellular location">
    <subcellularLocation>
        <location evidence="1">Membrane</location>
        <topology evidence="1">Multi-pass membrane protein</topology>
    </subcellularLocation>
</comment>
<protein>
    <submittedName>
        <fullName evidence="9">Cation transporter</fullName>
    </submittedName>
</protein>
<dbReference type="InterPro" id="IPR036837">
    <property type="entry name" value="Cation_efflux_CTD_sf"/>
</dbReference>
<dbReference type="InterPro" id="IPR058533">
    <property type="entry name" value="Cation_efflux_TM"/>
</dbReference>
<dbReference type="Gene3D" id="1.20.1510.10">
    <property type="entry name" value="Cation efflux protein transmembrane domain"/>
    <property type="match status" value="1"/>
</dbReference>
<dbReference type="SUPFAM" id="SSF160240">
    <property type="entry name" value="Cation efflux protein cytoplasmic domain-like"/>
    <property type="match status" value="1"/>
</dbReference>
<comment type="caution">
    <text evidence="9">The sequence shown here is derived from an EMBL/GenBank/DDBJ whole genome shotgun (WGS) entry which is preliminary data.</text>
</comment>
<keyword evidence="3" id="KW-0862">Zinc</keyword>
<dbReference type="AlphaFoldDB" id="A0A926S4I0"/>
<evidence type="ECO:0000256" key="4">
    <source>
        <dbReference type="ARBA" id="ARBA00022989"/>
    </source>
</evidence>
<dbReference type="InterPro" id="IPR050681">
    <property type="entry name" value="CDF/SLC30A"/>
</dbReference>
<evidence type="ECO:0000256" key="5">
    <source>
        <dbReference type="ARBA" id="ARBA00023136"/>
    </source>
</evidence>
<evidence type="ECO:0000256" key="2">
    <source>
        <dbReference type="ARBA" id="ARBA00022692"/>
    </source>
</evidence>
<keyword evidence="2 7" id="KW-0812">Transmembrane</keyword>
<evidence type="ECO:0000313" key="10">
    <source>
        <dbReference type="Proteomes" id="UP000598467"/>
    </source>
</evidence>
<dbReference type="InterPro" id="IPR002524">
    <property type="entry name" value="Cation_efflux"/>
</dbReference>
<evidence type="ECO:0000256" key="1">
    <source>
        <dbReference type="ARBA" id="ARBA00004141"/>
    </source>
</evidence>